<dbReference type="PANTHER" id="PTHR37807">
    <property type="entry name" value="OS07G0160300 PROTEIN"/>
    <property type="match status" value="1"/>
</dbReference>
<dbReference type="OrthoDB" id="198115at2"/>
<reference evidence="1 2" key="1">
    <citation type="submission" date="2019-06" db="EMBL/GenBank/DDBJ databases">
        <title>Saccharibacillus brassicae sp. nov., an endophytic bacterium isolated from Chinese cabbage seeds (Brassica pekinensis).</title>
        <authorList>
            <person name="Jiang L."/>
            <person name="Lee J."/>
            <person name="Kim S.W."/>
        </authorList>
    </citation>
    <scope>NUCLEOTIDE SEQUENCE [LARGE SCALE GENOMIC DNA]</scope>
    <source>
        <strain evidence="2">KCTC 43072 / ATSA2</strain>
    </source>
</reference>
<keyword evidence="1" id="KW-0067">ATP-binding</keyword>
<proteinExistence type="predicted"/>
<sequence length="197" mass="22473">MRKLVFFVGGAGSGKTTLAKGITDKHHAVFLDMDTVSRRASEKIMRIAGHDPDDRDSAAYKELCRDLGYEMTMDVARENLELNADVFAVGPFTSEIRNPNWIHDELAKIGATVNDVEVKVVYVYLADMTQYKKRIEERGHKADEWKLANWDLFVKRMERTNVEWDLPGDSVLYFDNSASTLEENTLSIERFVYGTQA</sequence>
<dbReference type="AlphaFoldDB" id="A0A4Y6V068"/>
<accession>A0A4Y6V068</accession>
<protein>
    <submittedName>
        <fullName evidence="1">ATP-binding protein</fullName>
    </submittedName>
</protein>
<dbReference type="PANTHER" id="PTHR37807:SF3">
    <property type="entry name" value="OS07G0160300 PROTEIN"/>
    <property type="match status" value="1"/>
</dbReference>
<dbReference type="Proteomes" id="UP000316968">
    <property type="component" value="Chromosome"/>
</dbReference>
<keyword evidence="1" id="KW-0547">Nucleotide-binding</keyword>
<dbReference type="EMBL" id="CP041217">
    <property type="protein sequence ID" value="QDH22160.1"/>
    <property type="molecule type" value="Genomic_DNA"/>
</dbReference>
<dbReference type="InterPro" id="IPR027417">
    <property type="entry name" value="P-loop_NTPase"/>
</dbReference>
<name>A0A4Y6V068_SACBS</name>
<evidence type="ECO:0000313" key="1">
    <source>
        <dbReference type="EMBL" id="QDH22160.1"/>
    </source>
</evidence>
<dbReference type="GO" id="GO:0005524">
    <property type="term" value="F:ATP binding"/>
    <property type="evidence" value="ECO:0007669"/>
    <property type="project" value="UniProtKB-KW"/>
</dbReference>
<evidence type="ECO:0000313" key="2">
    <source>
        <dbReference type="Proteomes" id="UP000316968"/>
    </source>
</evidence>
<dbReference type="Pfam" id="PF13671">
    <property type="entry name" value="AAA_33"/>
    <property type="match status" value="1"/>
</dbReference>
<dbReference type="RefSeq" id="WP_141448704.1">
    <property type="nucleotide sequence ID" value="NZ_CP041217.1"/>
</dbReference>
<dbReference type="SUPFAM" id="SSF52540">
    <property type="entry name" value="P-loop containing nucleoside triphosphate hydrolases"/>
    <property type="match status" value="1"/>
</dbReference>
<dbReference type="Gene3D" id="3.40.50.300">
    <property type="entry name" value="P-loop containing nucleotide triphosphate hydrolases"/>
    <property type="match status" value="1"/>
</dbReference>
<dbReference type="KEGG" id="saca:FFV09_15695"/>
<keyword evidence="2" id="KW-1185">Reference proteome</keyword>
<gene>
    <name evidence="1" type="ORF">FFV09_15695</name>
</gene>
<organism evidence="1 2">
    <name type="scientific">Saccharibacillus brassicae</name>
    <dbReference type="NCBI Taxonomy" id="2583377"/>
    <lineage>
        <taxon>Bacteria</taxon>
        <taxon>Bacillati</taxon>
        <taxon>Bacillota</taxon>
        <taxon>Bacilli</taxon>
        <taxon>Bacillales</taxon>
        <taxon>Paenibacillaceae</taxon>
        <taxon>Saccharibacillus</taxon>
    </lineage>
</organism>